<dbReference type="Gene3D" id="3.40.50.720">
    <property type="entry name" value="NAD(P)-binding Rossmann-like Domain"/>
    <property type="match status" value="1"/>
</dbReference>
<evidence type="ECO:0000259" key="5">
    <source>
        <dbReference type="SMART" id="SM00829"/>
    </source>
</evidence>
<dbReference type="CDD" id="cd08236">
    <property type="entry name" value="sugar_DH"/>
    <property type="match status" value="1"/>
</dbReference>
<evidence type="ECO:0000313" key="6">
    <source>
        <dbReference type="EMBL" id="MFD2693812.1"/>
    </source>
</evidence>
<comment type="cofactor">
    <cofactor evidence="4">
        <name>Zn(2+)</name>
        <dbReference type="ChEBI" id="CHEBI:29105"/>
    </cofactor>
</comment>
<dbReference type="InterPro" id="IPR013149">
    <property type="entry name" value="ADH-like_C"/>
</dbReference>
<keyword evidence="7" id="KW-1185">Reference proteome</keyword>
<dbReference type="SUPFAM" id="SSF51735">
    <property type="entry name" value="NAD(P)-binding Rossmann-fold domains"/>
    <property type="match status" value="1"/>
</dbReference>
<organism evidence="6 7">
    <name type="scientific">Sporolactobacillus shoreicorticis</name>
    <dbReference type="NCBI Taxonomy" id="1923877"/>
    <lineage>
        <taxon>Bacteria</taxon>
        <taxon>Bacillati</taxon>
        <taxon>Bacillota</taxon>
        <taxon>Bacilli</taxon>
        <taxon>Bacillales</taxon>
        <taxon>Sporolactobacillaceae</taxon>
        <taxon>Sporolactobacillus</taxon>
    </lineage>
</organism>
<dbReference type="InterPro" id="IPR020843">
    <property type="entry name" value="ER"/>
</dbReference>
<feature type="domain" description="Enoyl reductase (ER)" evidence="5">
    <location>
        <begin position="7"/>
        <end position="343"/>
    </location>
</feature>
<dbReference type="Pfam" id="PF00107">
    <property type="entry name" value="ADH_zinc_N"/>
    <property type="match status" value="1"/>
</dbReference>
<dbReference type="InterPro" id="IPR036291">
    <property type="entry name" value="NAD(P)-bd_dom_sf"/>
</dbReference>
<keyword evidence="2 4" id="KW-0862">Zinc</keyword>
<dbReference type="SMART" id="SM00829">
    <property type="entry name" value="PKS_ER"/>
    <property type="match status" value="1"/>
</dbReference>
<dbReference type="InterPro" id="IPR011032">
    <property type="entry name" value="GroES-like_sf"/>
</dbReference>
<proteinExistence type="inferred from homology"/>
<keyword evidence="1 4" id="KW-0479">Metal-binding</keyword>
<dbReference type="PROSITE" id="PS00059">
    <property type="entry name" value="ADH_ZINC"/>
    <property type="match status" value="1"/>
</dbReference>
<name>A0ABW5S3U0_9BACL</name>
<dbReference type="SUPFAM" id="SSF50129">
    <property type="entry name" value="GroES-like"/>
    <property type="match status" value="1"/>
</dbReference>
<evidence type="ECO:0000313" key="7">
    <source>
        <dbReference type="Proteomes" id="UP001597399"/>
    </source>
</evidence>
<protein>
    <submittedName>
        <fullName evidence="6">Galactitol-1-phosphate 5-dehydrogenase</fullName>
    </submittedName>
</protein>
<dbReference type="InterPro" id="IPR050129">
    <property type="entry name" value="Zn_alcohol_dh"/>
</dbReference>
<reference evidence="7" key="1">
    <citation type="journal article" date="2019" name="Int. J. Syst. Evol. Microbiol.">
        <title>The Global Catalogue of Microorganisms (GCM) 10K type strain sequencing project: providing services to taxonomists for standard genome sequencing and annotation.</title>
        <authorList>
            <consortium name="The Broad Institute Genomics Platform"/>
            <consortium name="The Broad Institute Genome Sequencing Center for Infectious Disease"/>
            <person name="Wu L."/>
            <person name="Ma J."/>
        </authorList>
    </citation>
    <scope>NUCLEOTIDE SEQUENCE [LARGE SCALE GENOMIC DNA]</scope>
    <source>
        <strain evidence="7">TISTR 2466</strain>
    </source>
</reference>
<dbReference type="InterPro" id="IPR002328">
    <property type="entry name" value="ADH_Zn_CS"/>
</dbReference>
<evidence type="ECO:0000256" key="4">
    <source>
        <dbReference type="RuleBase" id="RU361277"/>
    </source>
</evidence>
<accession>A0ABW5S3U0</accession>
<dbReference type="InterPro" id="IPR013154">
    <property type="entry name" value="ADH-like_N"/>
</dbReference>
<gene>
    <name evidence="6" type="ORF">ACFSUE_09275</name>
</gene>
<sequence>MKAAVLHERNKIKFEDVVLPEVKADEVKIKVMACGICGSDTHKMQTRWNYPLPAVMGHEFSGVIVEKGENVGHLSDGERVVAIPFIPCGHCEYCERGDYSLCEAYTMIGSVQYGGFAEYAVLPAKNVLSIGNLDFENAAMIEPSAVALHSVLNAAPKIGDQAAVFGIGTIGMLVIEWLKLAGVKDIIAIDIAPEKLIEAKKMGCNYTINSKKEAMQERVMEITHGKGVDLVFECAGSRFTQEQSLLIPKKKGKVAYVGIAYSDVTLHEKAFENIFRRELTVKGCWNSYTAPFPGRAWTATIAMLQQKRLNLSAYISHRFSLQETQQAFDMMINREQPFNKVMIIPTIEVHES</sequence>
<evidence type="ECO:0000256" key="1">
    <source>
        <dbReference type="ARBA" id="ARBA00022723"/>
    </source>
</evidence>
<comment type="similarity">
    <text evidence="4">Belongs to the zinc-containing alcohol dehydrogenase family.</text>
</comment>
<dbReference type="EMBL" id="JBHUMQ010000023">
    <property type="protein sequence ID" value="MFD2693812.1"/>
    <property type="molecule type" value="Genomic_DNA"/>
</dbReference>
<dbReference type="Gene3D" id="3.90.180.10">
    <property type="entry name" value="Medium-chain alcohol dehydrogenases, catalytic domain"/>
    <property type="match status" value="1"/>
</dbReference>
<dbReference type="Pfam" id="PF08240">
    <property type="entry name" value="ADH_N"/>
    <property type="match status" value="1"/>
</dbReference>
<dbReference type="PANTHER" id="PTHR43401">
    <property type="entry name" value="L-THREONINE 3-DEHYDROGENASE"/>
    <property type="match status" value="1"/>
</dbReference>
<keyword evidence="3" id="KW-0560">Oxidoreductase</keyword>
<dbReference type="RefSeq" id="WP_253065615.1">
    <property type="nucleotide sequence ID" value="NZ_JAMXWM010000053.1"/>
</dbReference>
<evidence type="ECO:0000256" key="3">
    <source>
        <dbReference type="ARBA" id="ARBA00023002"/>
    </source>
</evidence>
<dbReference type="PANTHER" id="PTHR43401:SF2">
    <property type="entry name" value="L-THREONINE 3-DEHYDROGENASE"/>
    <property type="match status" value="1"/>
</dbReference>
<dbReference type="Proteomes" id="UP001597399">
    <property type="component" value="Unassembled WGS sequence"/>
</dbReference>
<comment type="caution">
    <text evidence="6">The sequence shown here is derived from an EMBL/GenBank/DDBJ whole genome shotgun (WGS) entry which is preliminary data.</text>
</comment>
<evidence type="ECO:0000256" key="2">
    <source>
        <dbReference type="ARBA" id="ARBA00022833"/>
    </source>
</evidence>